<dbReference type="SUPFAM" id="SSF56112">
    <property type="entry name" value="Protein kinase-like (PK-like)"/>
    <property type="match status" value="1"/>
</dbReference>
<dbReference type="InterPro" id="IPR011009">
    <property type="entry name" value="Kinase-like_dom_sf"/>
</dbReference>
<dbReference type="Pfam" id="PF07714">
    <property type="entry name" value="PK_Tyr_Ser-Thr"/>
    <property type="match status" value="1"/>
</dbReference>
<evidence type="ECO:0000256" key="1">
    <source>
        <dbReference type="SAM" id="MobiDB-lite"/>
    </source>
</evidence>
<reference evidence="4 5" key="1">
    <citation type="journal article" date="2022" name="bioRxiv">
        <title>Genomics of Preaxostyla Flagellates Illuminates Evolutionary Transitions and the Path Towards Mitochondrial Loss.</title>
        <authorList>
            <person name="Novak L.V.F."/>
            <person name="Treitli S.C."/>
            <person name="Pyrih J."/>
            <person name="Halakuc P."/>
            <person name="Pipaliya S.V."/>
            <person name="Vacek V."/>
            <person name="Brzon O."/>
            <person name="Soukal P."/>
            <person name="Eme L."/>
            <person name="Dacks J.B."/>
            <person name="Karnkowska A."/>
            <person name="Elias M."/>
            <person name="Hampl V."/>
        </authorList>
    </citation>
    <scope>NUCLEOTIDE SEQUENCE [LARGE SCALE GENOMIC DNA]</scope>
    <source>
        <strain evidence="4">NAU3</strain>
        <tissue evidence="4">Gut</tissue>
    </source>
</reference>
<dbReference type="EMBL" id="JARBJD010000560">
    <property type="protein sequence ID" value="KAK2941048.1"/>
    <property type="molecule type" value="Genomic_DNA"/>
</dbReference>
<accession>A0ABQ9WNI5</accession>
<proteinExistence type="predicted"/>
<comment type="caution">
    <text evidence="4">The sequence shown here is derived from an EMBL/GenBank/DDBJ whole genome shotgun (WGS) entry which is preliminary data.</text>
</comment>
<dbReference type="Proteomes" id="UP001281761">
    <property type="component" value="Unassembled WGS sequence"/>
</dbReference>
<feature type="region of interest" description="Disordered" evidence="1">
    <location>
        <begin position="552"/>
        <end position="577"/>
    </location>
</feature>
<protein>
    <recommendedName>
        <fullName evidence="3">Protein kinase domain-containing protein</fullName>
    </recommendedName>
</protein>
<keyword evidence="2" id="KW-1133">Transmembrane helix</keyword>
<dbReference type="Gene3D" id="1.10.510.10">
    <property type="entry name" value="Transferase(Phosphotransferase) domain 1"/>
    <property type="match status" value="1"/>
</dbReference>
<organism evidence="4 5">
    <name type="scientific">Blattamonas nauphoetae</name>
    <dbReference type="NCBI Taxonomy" id="2049346"/>
    <lineage>
        <taxon>Eukaryota</taxon>
        <taxon>Metamonada</taxon>
        <taxon>Preaxostyla</taxon>
        <taxon>Oxymonadida</taxon>
        <taxon>Blattamonas</taxon>
    </lineage>
</organism>
<dbReference type="PROSITE" id="PS50011">
    <property type="entry name" value="PROTEIN_KINASE_DOM"/>
    <property type="match status" value="1"/>
</dbReference>
<dbReference type="InterPro" id="IPR000719">
    <property type="entry name" value="Prot_kinase_dom"/>
</dbReference>
<feature type="transmembrane region" description="Helical" evidence="2">
    <location>
        <begin position="243"/>
        <end position="266"/>
    </location>
</feature>
<gene>
    <name evidence="4" type="ORF">BLNAU_24044</name>
</gene>
<keyword evidence="2" id="KW-0812">Transmembrane</keyword>
<name>A0ABQ9WNI5_9EUKA</name>
<sequence>MFDGVLGGEESNEEDLCSWSSGMVKLTNTSTKVFRTTFAQLQTGALVVDGGSVTLHTTAFEDNTIDHSLFPSFHRNIACSNQSTIQVLSLSGGDGTKDSPSAWISSSDCKLSSSVVNVDAPLFIPTLTVNECSSSKDRKTGVFSISLKGTTLIPCSLLLEIFSKGNESDSTIVDLSSAPTIFWNETHLNLTLNLTTHLSGLMEVNEWRGRLKYGNGVVTSDFLVKVTAASERKAYTKEMMKTMIPIIIGVVVTLLVIFLLVIVLLCRRLKKSKAKKDAEQETEELNQVEIKMEDEFGFNHFEQSANVIKANSALTFSDNDTLSTNQEEKHKTASVVPLLDHDEPLESSKQELKAVVIRDEKIGEVNVVVRETLYSRLHQQQNTFNPKPMDKTAVKQKITRGLVLLARERPHSEILSKLTSHWVLFDANDDILFRHNAPKDIATISQPQMEGGEKGEVRQNEEQRWVPPEEADGKEIVDASHGTVFRLGLVLWEIETGLVPFGEIDAINAQRQLGSGILPKMDRVSPEMAELIENCLEIDPLKRPTLASISQHFNGKTKDDGGETEKKSDGNDVVLHP</sequence>
<feature type="compositionally biased region" description="Basic and acidic residues" evidence="1">
    <location>
        <begin position="556"/>
        <end position="570"/>
    </location>
</feature>
<evidence type="ECO:0000313" key="4">
    <source>
        <dbReference type="EMBL" id="KAK2941048.1"/>
    </source>
</evidence>
<evidence type="ECO:0000313" key="5">
    <source>
        <dbReference type="Proteomes" id="UP001281761"/>
    </source>
</evidence>
<keyword evidence="5" id="KW-1185">Reference proteome</keyword>
<feature type="domain" description="Protein kinase" evidence="3">
    <location>
        <begin position="207"/>
        <end position="555"/>
    </location>
</feature>
<dbReference type="InterPro" id="IPR001245">
    <property type="entry name" value="Ser-Thr/Tyr_kinase_cat_dom"/>
</dbReference>
<evidence type="ECO:0000256" key="2">
    <source>
        <dbReference type="SAM" id="Phobius"/>
    </source>
</evidence>
<keyword evidence="2" id="KW-0472">Membrane</keyword>
<evidence type="ECO:0000259" key="3">
    <source>
        <dbReference type="PROSITE" id="PS50011"/>
    </source>
</evidence>